<evidence type="ECO:0000256" key="1">
    <source>
        <dbReference type="SAM" id="Phobius"/>
    </source>
</evidence>
<evidence type="ECO:0000313" key="3">
    <source>
        <dbReference type="EMBL" id="QWG20193.1"/>
    </source>
</evidence>
<reference evidence="3" key="1">
    <citation type="submission" date="2021-06" db="EMBL/GenBank/DDBJ databases">
        <title>Bradyrhizobium sp. S2-11-2 Genome sequencing.</title>
        <authorList>
            <person name="Jin L."/>
        </authorList>
    </citation>
    <scope>NUCLEOTIDE SEQUENCE</scope>
    <source>
        <strain evidence="3">S2-11-2</strain>
    </source>
</reference>
<name>A0A975NRU7_9BRAD</name>
<evidence type="ECO:0000313" key="4">
    <source>
        <dbReference type="Proteomes" id="UP000680805"/>
    </source>
</evidence>
<feature type="transmembrane region" description="Helical" evidence="1">
    <location>
        <begin position="22"/>
        <end position="41"/>
    </location>
</feature>
<accession>A0A975NRU7</accession>
<feature type="transmembrane region" description="Helical" evidence="1">
    <location>
        <begin position="53"/>
        <end position="74"/>
    </location>
</feature>
<feature type="domain" description="DUF1468" evidence="2">
    <location>
        <begin position="25"/>
        <end position="159"/>
    </location>
</feature>
<sequence length="167" mass="17411">MTPDSASSDLPHGPASRHIDRAGLVIALALAVLAAVLVWDASRLQSNTPYGMGPHAMPIVIAVGLGILSIGNLIDALRGNLPARESADPRTVWLILAGLALLIAIIGLGGGFILATTSLFVTTARAFGRRAFLADLAIALVMTTLIYLAFDRLLTLSLPAGPLERLL</sequence>
<gene>
    <name evidence="3" type="ORF">KMZ68_10345</name>
</gene>
<organism evidence="3 4">
    <name type="scientific">Bradyrhizobium sediminis</name>
    <dbReference type="NCBI Taxonomy" id="2840469"/>
    <lineage>
        <taxon>Bacteria</taxon>
        <taxon>Pseudomonadati</taxon>
        <taxon>Pseudomonadota</taxon>
        <taxon>Alphaproteobacteria</taxon>
        <taxon>Hyphomicrobiales</taxon>
        <taxon>Nitrobacteraceae</taxon>
        <taxon>Bradyrhizobium</taxon>
    </lineage>
</organism>
<keyword evidence="1" id="KW-0812">Transmembrane</keyword>
<dbReference type="RefSeq" id="WP_215615674.1">
    <property type="nucleotide sequence ID" value="NZ_CP076135.1"/>
</dbReference>
<dbReference type="Proteomes" id="UP000680805">
    <property type="component" value="Chromosome"/>
</dbReference>
<dbReference type="Pfam" id="PF07331">
    <property type="entry name" value="TctB"/>
    <property type="match status" value="1"/>
</dbReference>
<dbReference type="EMBL" id="CP076135">
    <property type="protein sequence ID" value="QWG20193.1"/>
    <property type="molecule type" value="Genomic_DNA"/>
</dbReference>
<dbReference type="KEGG" id="bsei:KMZ68_10345"/>
<keyword evidence="1" id="KW-0472">Membrane</keyword>
<feature type="transmembrane region" description="Helical" evidence="1">
    <location>
        <begin position="132"/>
        <end position="150"/>
    </location>
</feature>
<proteinExistence type="predicted"/>
<protein>
    <submittedName>
        <fullName evidence="3">Tripartite tricarboxylate transporter TctB family protein</fullName>
    </submittedName>
</protein>
<dbReference type="InterPro" id="IPR009936">
    <property type="entry name" value="DUF1468"/>
</dbReference>
<keyword evidence="1" id="KW-1133">Transmembrane helix</keyword>
<dbReference type="AlphaFoldDB" id="A0A975NRU7"/>
<feature type="transmembrane region" description="Helical" evidence="1">
    <location>
        <begin position="94"/>
        <end position="120"/>
    </location>
</feature>
<evidence type="ECO:0000259" key="2">
    <source>
        <dbReference type="Pfam" id="PF07331"/>
    </source>
</evidence>